<keyword evidence="2 13" id="KW-0444">Lipid biosynthesis</keyword>
<keyword evidence="5 13" id="KW-0520">NAD</keyword>
<evidence type="ECO:0000256" key="4">
    <source>
        <dbReference type="ARBA" id="ARBA00023002"/>
    </source>
</evidence>
<evidence type="ECO:0000313" key="21">
    <source>
        <dbReference type="Proteomes" id="UP000027982"/>
    </source>
</evidence>
<feature type="binding site" evidence="13">
    <location>
        <position position="250"/>
    </location>
    <ligand>
        <name>sn-glycerol 3-phosphate</name>
        <dbReference type="ChEBI" id="CHEBI:57597"/>
    </ligand>
</feature>
<feature type="binding site" evidence="13">
    <location>
        <position position="251"/>
    </location>
    <ligand>
        <name>sn-glycerol 3-phosphate</name>
        <dbReference type="ChEBI" id="CHEBI:57597"/>
    </ligand>
</feature>
<feature type="binding site" evidence="13">
    <location>
        <position position="132"/>
    </location>
    <ligand>
        <name>sn-glycerol 3-phosphate</name>
        <dbReference type="ChEBI" id="CHEBI:57597"/>
    </ligand>
</feature>
<dbReference type="InterPro" id="IPR008927">
    <property type="entry name" value="6-PGluconate_DH-like_C_sf"/>
</dbReference>
<dbReference type="STRING" id="661478.OP10G_0011"/>
<dbReference type="GO" id="GO:0005975">
    <property type="term" value="P:carbohydrate metabolic process"/>
    <property type="evidence" value="ECO:0007669"/>
    <property type="project" value="InterPro"/>
</dbReference>
<keyword evidence="21" id="KW-1185">Reference proteome</keyword>
<dbReference type="FunFam" id="1.10.1040.10:FF:000001">
    <property type="entry name" value="Glycerol-3-phosphate dehydrogenase [NAD(P)+]"/>
    <property type="match status" value="1"/>
</dbReference>
<dbReference type="InterPro" id="IPR013328">
    <property type="entry name" value="6PGD_dom2"/>
</dbReference>
<dbReference type="GO" id="GO:0008654">
    <property type="term" value="P:phospholipid biosynthetic process"/>
    <property type="evidence" value="ECO:0007669"/>
    <property type="project" value="UniProtKB-KW"/>
</dbReference>
<feature type="binding site" evidence="13">
    <location>
        <position position="136"/>
    </location>
    <ligand>
        <name>NADPH</name>
        <dbReference type="ChEBI" id="CHEBI:57783"/>
    </ligand>
</feature>
<dbReference type="PANTHER" id="PTHR11728">
    <property type="entry name" value="GLYCEROL-3-PHOSPHATE DEHYDROGENASE"/>
    <property type="match status" value="1"/>
</dbReference>
<dbReference type="HOGENOM" id="CLU_033449_0_2_0"/>
<dbReference type="GO" id="GO:0046168">
    <property type="term" value="P:glycerol-3-phosphate catabolic process"/>
    <property type="evidence" value="ECO:0007669"/>
    <property type="project" value="InterPro"/>
</dbReference>
<dbReference type="NCBIfam" id="NF000942">
    <property type="entry name" value="PRK00094.1-4"/>
    <property type="match status" value="1"/>
</dbReference>
<feature type="binding site" evidence="13">
    <location>
        <position position="275"/>
    </location>
    <ligand>
        <name>NADPH</name>
        <dbReference type="ChEBI" id="CHEBI:57783"/>
    </ligand>
</feature>
<keyword evidence="6 13" id="KW-0443">Lipid metabolism</keyword>
<evidence type="ECO:0000256" key="8">
    <source>
        <dbReference type="ARBA" id="ARBA00023264"/>
    </source>
</evidence>
<evidence type="ECO:0000256" key="1">
    <source>
        <dbReference type="ARBA" id="ARBA00011009"/>
    </source>
</evidence>
<comment type="caution">
    <text evidence="13">Lacks conserved residue(s) required for the propagation of feature annotation.</text>
</comment>
<dbReference type="EC" id="1.1.1.94" evidence="10 13"/>
<feature type="binding site" evidence="13">
    <location>
        <position position="13"/>
    </location>
    <ligand>
        <name>NADPH</name>
        <dbReference type="ChEBI" id="CHEBI:57783"/>
    </ligand>
</feature>
<dbReference type="GO" id="GO:0141153">
    <property type="term" value="F:glycerol-3-phosphate dehydrogenase (NADP+) activity"/>
    <property type="evidence" value="ECO:0007669"/>
    <property type="project" value="RHEA"/>
</dbReference>
<dbReference type="Gene3D" id="3.40.50.720">
    <property type="entry name" value="NAD(P)-binding Rossmann-like Domain"/>
    <property type="match status" value="1"/>
</dbReference>
<feature type="binding site" evidence="13">
    <location>
        <position position="34"/>
    </location>
    <ligand>
        <name>NADPH</name>
        <dbReference type="ChEBI" id="CHEBI:57783"/>
    </ligand>
</feature>
<protein>
    <recommendedName>
        <fullName evidence="11 13">Glycerol-3-phosphate dehydrogenase [NAD(P)+]</fullName>
        <ecNumber evidence="10 13">1.1.1.94</ecNumber>
    </recommendedName>
    <alternativeName>
        <fullName evidence="13">NAD(P)(+)-dependent glycerol-3-phosphate dehydrogenase</fullName>
    </alternativeName>
    <alternativeName>
        <fullName evidence="12 13">NAD(P)H-dependent dihydroxyacetone-phosphate reductase</fullName>
    </alternativeName>
</protein>
<feature type="active site" description="Proton acceptor" evidence="13 14">
    <location>
        <position position="187"/>
    </location>
</feature>
<evidence type="ECO:0000256" key="2">
    <source>
        <dbReference type="ARBA" id="ARBA00022516"/>
    </source>
</evidence>
<evidence type="ECO:0000256" key="16">
    <source>
        <dbReference type="PIRSR" id="PIRSR000114-3"/>
    </source>
</evidence>
<dbReference type="InterPro" id="IPR036291">
    <property type="entry name" value="NAD(P)-bd_dom_sf"/>
</dbReference>
<dbReference type="GO" id="GO:0046167">
    <property type="term" value="P:glycerol-3-phosphate biosynthetic process"/>
    <property type="evidence" value="ECO:0007669"/>
    <property type="project" value="UniProtKB-UniRule"/>
</dbReference>
<dbReference type="Proteomes" id="UP000027982">
    <property type="component" value="Chromosome"/>
</dbReference>
<comment type="function">
    <text evidence="13">Catalyzes the reduction of the glycolytic intermediate dihydroxyacetone phosphate (DHAP) to sn-glycerol 3-phosphate (G3P), the key precursor for phospholipid synthesis.</text>
</comment>
<evidence type="ECO:0000256" key="9">
    <source>
        <dbReference type="ARBA" id="ARBA00052716"/>
    </source>
</evidence>
<dbReference type="InterPro" id="IPR006168">
    <property type="entry name" value="G3P_DH_NAD-dep"/>
</dbReference>
<dbReference type="GO" id="GO:0005829">
    <property type="term" value="C:cytosol"/>
    <property type="evidence" value="ECO:0007669"/>
    <property type="project" value="TreeGrafter"/>
</dbReference>
<evidence type="ECO:0000256" key="5">
    <source>
        <dbReference type="ARBA" id="ARBA00023027"/>
    </source>
</evidence>
<dbReference type="Pfam" id="PF01210">
    <property type="entry name" value="NAD_Gly3P_dh_N"/>
    <property type="match status" value="1"/>
</dbReference>
<reference evidence="20 21" key="1">
    <citation type="journal article" date="2014" name="PLoS ONE">
        <title>The first complete genome sequence of the class fimbriimonadia in the phylum armatimonadetes.</title>
        <authorList>
            <person name="Hu Z.Y."/>
            <person name="Wang Y.Z."/>
            <person name="Im W.T."/>
            <person name="Wang S.Y."/>
            <person name="Zhao G.P."/>
            <person name="Zheng H.J."/>
            <person name="Quan Z.X."/>
        </authorList>
    </citation>
    <scope>NUCLEOTIDE SEQUENCE [LARGE SCALE GENOMIC DNA]</scope>
    <source>
        <strain evidence="20">Gsoil 348</strain>
    </source>
</reference>
<dbReference type="GO" id="GO:0006650">
    <property type="term" value="P:glycerophospholipid metabolic process"/>
    <property type="evidence" value="ECO:0007669"/>
    <property type="project" value="UniProtKB-UniRule"/>
</dbReference>
<comment type="catalytic activity">
    <reaction evidence="9">
        <text>sn-glycerol 3-phosphate + NADP(+) = dihydroxyacetone phosphate + NADPH + H(+)</text>
        <dbReference type="Rhea" id="RHEA:11096"/>
        <dbReference type="ChEBI" id="CHEBI:15378"/>
        <dbReference type="ChEBI" id="CHEBI:57597"/>
        <dbReference type="ChEBI" id="CHEBI:57642"/>
        <dbReference type="ChEBI" id="CHEBI:57783"/>
        <dbReference type="ChEBI" id="CHEBI:58349"/>
        <dbReference type="EC" id="1.1.1.94"/>
    </reaction>
    <physiologicalReaction direction="right-to-left" evidence="9">
        <dbReference type="Rhea" id="RHEA:11098"/>
    </physiologicalReaction>
</comment>
<keyword evidence="3 13" id="KW-0521">NADP</keyword>
<evidence type="ECO:0000256" key="10">
    <source>
        <dbReference type="ARBA" id="ARBA00066687"/>
    </source>
</evidence>
<accession>A0A068NP69</accession>
<dbReference type="PANTHER" id="PTHR11728:SF1">
    <property type="entry name" value="GLYCEROL-3-PHOSPHATE DEHYDROGENASE [NAD(+)] 2, CHLOROPLASTIC"/>
    <property type="match status" value="1"/>
</dbReference>
<comment type="pathway">
    <text evidence="13">Membrane lipid metabolism; glycerophospholipid metabolism.</text>
</comment>
<dbReference type="Gene3D" id="1.10.1040.10">
    <property type="entry name" value="N-(1-d-carboxylethyl)-l-norvaline Dehydrogenase, domain 2"/>
    <property type="match status" value="1"/>
</dbReference>
<dbReference type="KEGG" id="fgi:OP10G_0011"/>
<evidence type="ECO:0000256" key="17">
    <source>
        <dbReference type="RuleBase" id="RU000437"/>
    </source>
</evidence>
<evidence type="ECO:0000256" key="3">
    <source>
        <dbReference type="ARBA" id="ARBA00022857"/>
    </source>
</evidence>
<dbReference type="PRINTS" id="PR00077">
    <property type="entry name" value="GPDHDRGNASE"/>
</dbReference>
<comment type="similarity">
    <text evidence="1 13 17">Belongs to the NAD-dependent glycerol-3-phosphate dehydrogenase family.</text>
</comment>
<dbReference type="NCBIfam" id="NF000940">
    <property type="entry name" value="PRK00094.1-2"/>
    <property type="match status" value="1"/>
</dbReference>
<dbReference type="AlphaFoldDB" id="A0A068NP69"/>
<feature type="binding site" evidence="16">
    <location>
        <position position="251"/>
    </location>
    <ligand>
        <name>NAD(+)</name>
        <dbReference type="ChEBI" id="CHEBI:57540"/>
    </ligand>
</feature>
<dbReference type="InterPro" id="IPR011128">
    <property type="entry name" value="G3P_DH_NAD-dep_N"/>
</dbReference>
<evidence type="ECO:0000259" key="18">
    <source>
        <dbReference type="Pfam" id="PF01210"/>
    </source>
</evidence>
<dbReference type="Pfam" id="PF07479">
    <property type="entry name" value="NAD_Gly3P_dh_C"/>
    <property type="match status" value="1"/>
</dbReference>
<keyword evidence="4 13" id="KW-0560">Oxidoreductase</keyword>
<dbReference type="eggNOG" id="COG0240">
    <property type="taxonomic scope" value="Bacteria"/>
</dbReference>
<proteinExistence type="inferred from homology"/>
<feature type="binding site" evidence="13">
    <location>
        <position position="252"/>
    </location>
    <ligand>
        <name>sn-glycerol 3-phosphate</name>
        <dbReference type="ChEBI" id="CHEBI:57597"/>
    </ligand>
</feature>
<keyword evidence="7 13" id="KW-0594">Phospholipid biosynthesis</keyword>
<evidence type="ECO:0000256" key="12">
    <source>
        <dbReference type="ARBA" id="ARBA00080511"/>
    </source>
</evidence>
<feature type="binding site" evidence="13">
    <location>
        <position position="51"/>
    </location>
    <ligand>
        <name>NADPH</name>
        <dbReference type="ChEBI" id="CHEBI:57783"/>
    </ligand>
</feature>
<feature type="binding site" evidence="13">
    <location>
        <position position="187"/>
    </location>
    <ligand>
        <name>sn-glycerol 3-phosphate</name>
        <dbReference type="ChEBI" id="CHEBI:57597"/>
    </ligand>
</feature>
<dbReference type="HAMAP" id="MF_00394">
    <property type="entry name" value="NAD_Glyc3P_dehydrog"/>
    <property type="match status" value="1"/>
</dbReference>
<comment type="subcellular location">
    <subcellularLocation>
        <location evidence="13">Cytoplasm</location>
    </subcellularLocation>
</comment>
<evidence type="ECO:0000256" key="15">
    <source>
        <dbReference type="PIRSR" id="PIRSR000114-2"/>
    </source>
</evidence>
<dbReference type="PROSITE" id="PS00957">
    <property type="entry name" value="NAD_G3PDH"/>
    <property type="match status" value="1"/>
</dbReference>
<evidence type="ECO:0000256" key="14">
    <source>
        <dbReference type="PIRSR" id="PIRSR000114-1"/>
    </source>
</evidence>
<sequence>MGEMHVAVLGSGSWGTALTILLARNGHCVTLLGRNEEEIRDLRETRENHRYLSGFTIPENATFSMLGQDALDVEMTVVAVPSGAVRDIVSRIRGNHPLVVVAAKGLEAHSSKLMTEVVAEALPGAETGVLSGPNLAVEIAKGIPTVAVAAYRSREAAERVRDAFNCPSFRVSVSDDVVGVELAGALKNVLAIGGGMSDGLGFGDNTKGAFLSRGLMEMARIGSAMGARAETFLGPAGVGDLFATAVSRLSRNYRLGRALGEGRTLEQALAELGQVAEGVPTSEAVGQLARIHGVDLPVFMAVEAVLKGLVSPQKAVALLMERTVKMDDFIG</sequence>
<feature type="binding site" evidence="15">
    <location>
        <position position="104"/>
    </location>
    <ligand>
        <name>substrate</name>
    </ligand>
</feature>
<feature type="binding site" evidence="16">
    <location>
        <begin position="10"/>
        <end position="15"/>
    </location>
    <ligand>
        <name>NAD(+)</name>
        <dbReference type="ChEBI" id="CHEBI:57540"/>
    </ligand>
</feature>
<organism evidence="20 21">
    <name type="scientific">Fimbriimonas ginsengisoli Gsoil 348</name>
    <dbReference type="NCBI Taxonomy" id="661478"/>
    <lineage>
        <taxon>Bacteria</taxon>
        <taxon>Bacillati</taxon>
        <taxon>Armatimonadota</taxon>
        <taxon>Fimbriimonadia</taxon>
        <taxon>Fimbriimonadales</taxon>
        <taxon>Fimbriimonadaceae</taxon>
        <taxon>Fimbriimonas</taxon>
    </lineage>
</organism>
<feature type="domain" description="Glycerol-3-phosphate dehydrogenase NAD-dependent N-terminal" evidence="18">
    <location>
        <begin position="6"/>
        <end position="156"/>
    </location>
</feature>
<evidence type="ECO:0000259" key="19">
    <source>
        <dbReference type="Pfam" id="PF07479"/>
    </source>
</evidence>
<dbReference type="SUPFAM" id="SSF51735">
    <property type="entry name" value="NAD(P)-binding Rossmann-fold domains"/>
    <property type="match status" value="1"/>
</dbReference>
<feature type="domain" description="Glycerol-3-phosphate dehydrogenase NAD-dependent C-terminal" evidence="19">
    <location>
        <begin position="176"/>
        <end position="316"/>
    </location>
</feature>
<dbReference type="UniPathway" id="UPA00940"/>
<dbReference type="GO" id="GO:0051287">
    <property type="term" value="F:NAD binding"/>
    <property type="evidence" value="ECO:0007669"/>
    <property type="project" value="InterPro"/>
</dbReference>
<evidence type="ECO:0000256" key="13">
    <source>
        <dbReference type="HAMAP-Rule" id="MF_00394"/>
    </source>
</evidence>
<feature type="binding site" evidence="13">
    <location>
        <position position="104"/>
    </location>
    <ligand>
        <name>sn-glycerol 3-phosphate</name>
        <dbReference type="ChEBI" id="CHEBI:57597"/>
    </ligand>
</feature>
<dbReference type="SUPFAM" id="SSF48179">
    <property type="entry name" value="6-phosphogluconate dehydrogenase C-terminal domain-like"/>
    <property type="match status" value="1"/>
</dbReference>
<feature type="binding site" evidence="15">
    <location>
        <begin position="251"/>
        <end position="252"/>
    </location>
    <ligand>
        <name>substrate</name>
    </ligand>
</feature>
<dbReference type="InterPro" id="IPR006109">
    <property type="entry name" value="G3P_DH_NAD-dep_C"/>
</dbReference>
<feature type="binding site" evidence="16">
    <location>
        <position position="136"/>
    </location>
    <ligand>
        <name>NAD(+)</name>
        <dbReference type="ChEBI" id="CHEBI:57540"/>
    </ligand>
</feature>
<comment type="catalytic activity">
    <reaction evidence="13">
        <text>sn-glycerol 3-phosphate + NAD(+) = dihydroxyacetone phosphate + NADH + H(+)</text>
        <dbReference type="Rhea" id="RHEA:11092"/>
        <dbReference type="ChEBI" id="CHEBI:15378"/>
        <dbReference type="ChEBI" id="CHEBI:57540"/>
        <dbReference type="ChEBI" id="CHEBI:57597"/>
        <dbReference type="ChEBI" id="CHEBI:57642"/>
        <dbReference type="ChEBI" id="CHEBI:57945"/>
        <dbReference type="EC" id="1.1.1.94"/>
    </reaction>
</comment>
<feature type="binding site" evidence="13">
    <location>
        <position position="14"/>
    </location>
    <ligand>
        <name>NADPH</name>
        <dbReference type="ChEBI" id="CHEBI:57783"/>
    </ligand>
</feature>
<dbReference type="PIRSF" id="PIRSF000114">
    <property type="entry name" value="Glycerol-3-P_dh"/>
    <property type="match status" value="1"/>
</dbReference>
<evidence type="ECO:0000256" key="7">
    <source>
        <dbReference type="ARBA" id="ARBA00023209"/>
    </source>
</evidence>
<keyword evidence="13" id="KW-0547">Nucleotide-binding</keyword>
<feature type="binding site" evidence="13">
    <location>
        <position position="240"/>
    </location>
    <ligand>
        <name>sn-glycerol 3-phosphate</name>
        <dbReference type="ChEBI" id="CHEBI:57597"/>
    </ligand>
</feature>
<evidence type="ECO:0000313" key="20">
    <source>
        <dbReference type="EMBL" id="AIE83379.1"/>
    </source>
</evidence>
<feature type="binding site" evidence="13">
    <location>
        <position position="251"/>
    </location>
    <ligand>
        <name>NADPH</name>
        <dbReference type="ChEBI" id="CHEBI:57783"/>
    </ligand>
</feature>
<evidence type="ECO:0000256" key="6">
    <source>
        <dbReference type="ARBA" id="ARBA00023098"/>
    </source>
</evidence>
<dbReference type="EMBL" id="CP007139">
    <property type="protein sequence ID" value="AIE83379.1"/>
    <property type="molecule type" value="Genomic_DNA"/>
</dbReference>
<keyword evidence="13" id="KW-0963">Cytoplasm</keyword>
<name>A0A068NP69_FIMGI</name>
<dbReference type="FunFam" id="3.40.50.720:FF:000019">
    <property type="entry name" value="Glycerol-3-phosphate dehydrogenase [NAD(P)+]"/>
    <property type="match status" value="1"/>
</dbReference>
<dbReference type="GO" id="GO:0141152">
    <property type="term" value="F:glycerol-3-phosphate dehydrogenase (NAD+) activity"/>
    <property type="evidence" value="ECO:0007669"/>
    <property type="project" value="RHEA"/>
</dbReference>
<gene>
    <name evidence="13" type="primary">gpsA</name>
    <name evidence="20" type="ORF">OP10G_0011</name>
</gene>
<evidence type="ECO:0000256" key="11">
    <source>
        <dbReference type="ARBA" id="ARBA00069372"/>
    </source>
</evidence>
<feature type="binding site" evidence="13">
    <location>
        <position position="104"/>
    </location>
    <ligand>
        <name>NADPH</name>
        <dbReference type="ChEBI" id="CHEBI:57783"/>
    </ligand>
</feature>
<keyword evidence="8 13" id="KW-1208">Phospholipid metabolism</keyword>
<feature type="binding site" evidence="13">
    <location>
        <position position="277"/>
    </location>
    <ligand>
        <name>NADPH</name>
        <dbReference type="ChEBI" id="CHEBI:57783"/>
    </ligand>
</feature>